<dbReference type="NCBIfam" id="NF003589">
    <property type="entry name" value="PRK05254.1-2"/>
    <property type="match status" value="1"/>
</dbReference>
<evidence type="ECO:0000256" key="6">
    <source>
        <dbReference type="ARBA" id="ARBA00022801"/>
    </source>
</evidence>
<dbReference type="NCBIfam" id="TIGR00628">
    <property type="entry name" value="ung"/>
    <property type="match status" value="1"/>
</dbReference>
<evidence type="ECO:0000313" key="10">
    <source>
        <dbReference type="EMBL" id="GHO44868.1"/>
    </source>
</evidence>
<comment type="subcellular location">
    <subcellularLocation>
        <location evidence="8">Cytoplasm</location>
    </subcellularLocation>
</comment>
<keyword evidence="8" id="KW-0963">Cytoplasm</keyword>
<accession>A0A8J3I2J8</accession>
<dbReference type="NCBIfam" id="NF003591">
    <property type="entry name" value="PRK05254.1-4"/>
    <property type="match status" value="1"/>
</dbReference>
<dbReference type="PANTHER" id="PTHR11264">
    <property type="entry name" value="URACIL-DNA GLYCOSYLASE"/>
    <property type="match status" value="1"/>
</dbReference>
<dbReference type="InterPro" id="IPR036895">
    <property type="entry name" value="Uracil-DNA_glycosylase-like_sf"/>
</dbReference>
<comment type="catalytic activity">
    <reaction evidence="1 8">
        <text>Hydrolyzes single-stranded DNA or mismatched double-stranded DNA and polynucleotides, releasing free uracil.</text>
        <dbReference type="EC" id="3.2.2.27"/>
    </reaction>
</comment>
<dbReference type="EC" id="3.2.2.27" evidence="4 8"/>
<feature type="active site" description="Proton acceptor" evidence="8">
    <location>
        <position position="65"/>
    </location>
</feature>
<dbReference type="GO" id="GO:0004844">
    <property type="term" value="F:uracil DNA N-glycosylase activity"/>
    <property type="evidence" value="ECO:0007669"/>
    <property type="project" value="UniProtKB-UniRule"/>
</dbReference>
<evidence type="ECO:0000256" key="4">
    <source>
        <dbReference type="ARBA" id="ARBA00012030"/>
    </source>
</evidence>
<evidence type="ECO:0000313" key="11">
    <source>
        <dbReference type="Proteomes" id="UP000612362"/>
    </source>
</evidence>
<dbReference type="SMART" id="SM00986">
    <property type="entry name" value="UDG"/>
    <property type="match status" value="1"/>
</dbReference>
<dbReference type="RefSeq" id="WP_220194235.1">
    <property type="nucleotide sequence ID" value="NZ_BNJF01000001.1"/>
</dbReference>
<dbReference type="Gene3D" id="3.40.470.10">
    <property type="entry name" value="Uracil-DNA glycosylase-like domain"/>
    <property type="match status" value="1"/>
</dbReference>
<dbReference type="NCBIfam" id="NF003588">
    <property type="entry name" value="PRK05254.1-1"/>
    <property type="match status" value="1"/>
</dbReference>
<dbReference type="FunFam" id="3.40.470.10:FF:000001">
    <property type="entry name" value="Uracil-DNA glycosylase"/>
    <property type="match status" value="1"/>
</dbReference>
<dbReference type="SMART" id="SM00987">
    <property type="entry name" value="UreE_C"/>
    <property type="match status" value="1"/>
</dbReference>
<comment type="caution">
    <text evidence="10">The sequence shown here is derived from an EMBL/GenBank/DDBJ whole genome shotgun (WGS) entry which is preliminary data.</text>
</comment>
<keyword evidence="11" id="KW-1185">Reference proteome</keyword>
<dbReference type="InterPro" id="IPR002043">
    <property type="entry name" value="UDG_fam1"/>
</dbReference>
<keyword evidence="7 8" id="KW-0234">DNA repair</keyword>
<comment type="function">
    <text evidence="2 8">Excises uracil residues from the DNA which can arise as a result of misincorporation of dUMP residues by DNA polymerase or due to deamination of cytosine.</text>
</comment>
<organism evidence="10 11">
    <name type="scientific">Ktedonospora formicarum</name>
    <dbReference type="NCBI Taxonomy" id="2778364"/>
    <lineage>
        <taxon>Bacteria</taxon>
        <taxon>Bacillati</taxon>
        <taxon>Chloroflexota</taxon>
        <taxon>Ktedonobacteria</taxon>
        <taxon>Ktedonobacterales</taxon>
        <taxon>Ktedonobacteraceae</taxon>
        <taxon>Ktedonospora</taxon>
    </lineage>
</organism>
<name>A0A8J3I2J8_9CHLR</name>
<dbReference type="GO" id="GO:0005737">
    <property type="term" value="C:cytoplasm"/>
    <property type="evidence" value="ECO:0007669"/>
    <property type="project" value="UniProtKB-SubCell"/>
</dbReference>
<evidence type="ECO:0000256" key="1">
    <source>
        <dbReference type="ARBA" id="ARBA00001400"/>
    </source>
</evidence>
<dbReference type="EMBL" id="BNJF01000001">
    <property type="protein sequence ID" value="GHO44868.1"/>
    <property type="molecule type" value="Genomic_DNA"/>
</dbReference>
<keyword evidence="5 8" id="KW-0227">DNA damage</keyword>
<proteinExistence type="inferred from homology"/>
<evidence type="ECO:0000259" key="9">
    <source>
        <dbReference type="SMART" id="SM00986"/>
    </source>
</evidence>
<reference evidence="10" key="1">
    <citation type="submission" date="2020-10" db="EMBL/GenBank/DDBJ databases">
        <title>Taxonomic study of unclassified bacteria belonging to the class Ktedonobacteria.</title>
        <authorList>
            <person name="Yabe S."/>
            <person name="Wang C.M."/>
            <person name="Zheng Y."/>
            <person name="Sakai Y."/>
            <person name="Cavaletti L."/>
            <person name="Monciardini P."/>
            <person name="Donadio S."/>
        </authorList>
    </citation>
    <scope>NUCLEOTIDE SEQUENCE</scope>
    <source>
        <strain evidence="10">SOSP1-1</strain>
    </source>
</reference>
<comment type="similarity">
    <text evidence="3 8">Belongs to the uracil-DNA glycosylase (UDG) superfamily. UNG family.</text>
</comment>
<dbReference type="CDD" id="cd10027">
    <property type="entry name" value="UDG-F1-like"/>
    <property type="match status" value="1"/>
</dbReference>
<dbReference type="HAMAP" id="MF_00148">
    <property type="entry name" value="UDG"/>
    <property type="match status" value="1"/>
</dbReference>
<dbReference type="SUPFAM" id="SSF52141">
    <property type="entry name" value="Uracil-DNA glycosylase-like"/>
    <property type="match status" value="1"/>
</dbReference>
<dbReference type="GO" id="GO:0097510">
    <property type="term" value="P:base-excision repair, AP site formation via deaminated base removal"/>
    <property type="evidence" value="ECO:0007669"/>
    <property type="project" value="TreeGrafter"/>
</dbReference>
<evidence type="ECO:0000256" key="3">
    <source>
        <dbReference type="ARBA" id="ARBA00008184"/>
    </source>
</evidence>
<evidence type="ECO:0000256" key="8">
    <source>
        <dbReference type="HAMAP-Rule" id="MF_00148"/>
    </source>
</evidence>
<dbReference type="AlphaFoldDB" id="A0A8J3I2J8"/>
<dbReference type="NCBIfam" id="NF003592">
    <property type="entry name" value="PRK05254.1-5"/>
    <property type="match status" value="1"/>
</dbReference>
<dbReference type="Proteomes" id="UP000612362">
    <property type="component" value="Unassembled WGS sequence"/>
</dbReference>
<protein>
    <recommendedName>
        <fullName evidence="4 8">Uracil-DNA glycosylase</fullName>
        <shortName evidence="8">UDG</shortName>
        <ecNumber evidence="4 8">3.2.2.27</ecNumber>
    </recommendedName>
</protein>
<evidence type="ECO:0000256" key="5">
    <source>
        <dbReference type="ARBA" id="ARBA00022763"/>
    </source>
</evidence>
<evidence type="ECO:0000256" key="7">
    <source>
        <dbReference type="ARBA" id="ARBA00023204"/>
    </source>
</evidence>
<dbReference type="InterPro" id="IPR005122">
    <property type="entry name" value="Uracil-DNA_glycosylase-like"/>
</dbReference>
<evidence type="ECO:0000256" key="2">
    <source>
        <dbReference type="ARBA" id="ARBA00002631"/>
    </source>
</evidence>
<gene>
    <name evidence="10" type="primary">ung2</name>
    <name evidence="8" type="synonym">ung</name>
    <name evidence="10" type="ORF">KSX_30310</name>
</gene>
<keyword evidence="6 8" id="KW-0378">Hydrolase</keyword>
<sequence>MLIDIPESWHEALNSELEKDYFKKLETFVDGERAQHEVFPPEQDVFSALKLTPYEKVNVLLLGQDPYHDNNQAHGLCFSVRPGIKPPPSLVNMYKELRSDVDFRIPNNGYLVPWAEQGILMLNAVLTVRAHSPNSHKNQGWEKFTDAVIKRVNAKDDPVVFVLWGGYAQKKKALIDTTKHRIVAMAHPSPLSARNGFFGSKPFSTINAALRESGKPEIDWQLPDLKA</sequence>
<feature type="domain" description="Uracil-DNA glycosylase-like" evidence="9">
    <location>
        <begin position="50"/>
        <end position="210"/>
    </location>
</feature>
<dbReference type="Pfam" id="PF03167">
    <property type="entry name" value="UDG"/>
    <property type="match status" value="1"/>
</dbReference>
<dbReference type="PANTHER" id="PTHR11264:SF0">
    <property type="entry name" value="URACIL-DNA GLYCOSYLASE"/>
    <property type="match status" value="1"/>
</dbReference>